<reference evidence="1 2" key="1">
    <citation type="journal article" date="2020" name="ISME J.">
        <title>Comparative genomics reveals insights into cyanobacterial evolution and habitat adaptation.</title>
        <authorList>
            <person name="Chen M.Y."/>
            <person name="Teng W.K."/>
            <person name="Zhao L."/>
            <person name="Hu C.X."/>
            <person name="Zhou Y.K."/>
            <person name="Han B.P."/>
            <person name="Song L.R."/>
            <person name="Shu W.S."/>
        </authorList>
    </citation>
    <scope>NUCLEOTIDE SEQUENCE [LARGE SCALE GENOMIC DNA]</scope>
    <source>
        <strain evidence="1 2">FACHB-723</strain>
    </source>
</reference>
<proteinExistence type="predicted"/>
<evidence type="ECO:0000313" key="2">
    <source>
        <dbReference type="Proteomes" id="UP000642094"/>
    </source>
</evidence>
<organism evidence="1 2">
    <name type="scientific">Pseudanabaena mucicola FACHB-723</name>
    <dbReference type="NCBI Taxonomy" id="2692860"/>
    <lineage>
        <taxon>Bacteria</taxon>
        <taxon>Bacillati</taxon>
        <taxon>Cyanobacteriota</taxon>
        <taxon>Cyanophyceae</taxon>
        <taxon>Pseudanabaenales</taxon>
        <taxon>Pseudanabaenaceae</taxon>
        <taxon>Pseudanabaena</taxon>
    </lineage>
</organism>
<gene>
    <name evidence="1" type="ORF">H6F41_15665</name>
</gene>
<dbReference type="Proteomes" id="UP000642094">
    <property type="component" value="Unassembled WGS sequence"/>
</dbReference>
<sequence length="139" mass="15805">MQAESIDKSDGKSLATFEPHILQRAERALRCSPFTVKLFADMAKEGVNLRAIAGEEGIKNQYLLYFANLITTENSLLWLIQVGVLRREVDGQGITDSFRLTPLGHFLLEQCRSQSRFAIASFSDHLQNFWAKIQISRFL</sequence>
<keyword evidence="2" id="KW-1185">Reference proteome</keyword>
<dbReference type="InterPro" id="IPR054651">
    <property type="entry name" value="Npun_F0494-like"/>
</dbReference>
<name>A0ABR8A1E6_9CYAN</name>
<evidence type="ECO:0000313" key="1">
    <source>
        <dbReference type="EMBL" id="MBD2189570.1"/>
    </source>
</evidence>
<protein>
    <recommendedName>
        <fullName evidence="3">Transcriptional regulator</fullName>
    </recommendedName>
</protein>
<comment type="caution">
    <text evidence="1">The sequence shown here is derived from an EMBL/GenBank/DDBJ whole genome shotgun (WGS) entry which is preliminary data.</text>
</comment>
<dbReference type="RefSeq" id="WP_190404397.1">
    <property type="nucleotide sequence ID" value="NZ_JACJQB010000043.1"/>
</dbReference>
<dbReference type="EMBL" id="JACJQB010000043">
    <property type="protein sequence ID" value="MBD2189570.1"/>
    <property type="molecule type" value="Genomic_DNA"/>
</dbReference>
<evidence type="ECO:0008006" key="3">
    <source>
        <dbReference type="Google" id="ProtNLM"/>
    </source>
</evidence>
<accession>A0ABR8A1E6</accession>
<dbReference type="NCBIfam" id="NF045586">
    <property type="entry name" value="Npun_F0494_fam"/>
    <property type="match status" value="1"/>
</dbReference>